<dbReference type="KEGG" id="lba:Lebu_1498"/>
<dbReference type="HAMAP" id="MF_00571">
    <property type="entry name" value="GalP_UDP_trans"/>
    <property type="match status" value="1"/>
</dbReference>
<feature type="domain" description="Galactose-1-phosphate uridyl transferase C-terminal" evidence="12">
    <location>
        <begin position="257"/>
        <end position="432"/>
    </location>
</feature>
<dbReference type="Proteomes" id="UP000001910">
    <property type="component" value="Chromosome"/>
</dbReference>
<comment type="pathway">
    <text evidence="9">Carbohydrate metabolism; galactose metabolism.</text>
</comment>
<evidence type="ECO:0000259" key="12">
    <source>
        <dbReference type="Pfam" id="PF02744"/>
    </source>
</evidence>
<dbReference type="eggNOG" id="COG4468">
    <property type="taxonomic scope" value="Bacteria"/>
</dbReference>
<evidence type="ECO:0000256" key="9">
    <source>
        <dbReference type="HAMAP-Rule" id="MF_00571"/>
    </source>
</evidence>
<dbReference type="OrthoDB" id="2293at2"/>
<sequence>MNVYVEIEKLMEYSVKNGLVLPEDRILVTNLILDSIGIVDYVEFSSEERKEIEKYVENVKYPTEILDNITEWAARNGKLIANTTTFKDLLNAKIMGQILPRTSEISKVFWGKYGNENRESATDYFYEISKQSNYIRTDRIAKNMYWNYKNKYGELEITVNLSKPEKDPKEIAMAKNKVTTNYPKCLLCKENEGYSGHLNHPARQNHRIIKLDLNSEDWYLQYSPYTYYNEHSIVFSGTHRPMKIDKASFERLLKFVELFPHYMIGSNADLPIVGGSILTHDHFQAGRHEFPMEKANISEKIKFSGYEDIEAGIVNWPLSVIRLRGEKDRLVELADKILQNWIDFSCEKLNIFSHTDEERHNTITPIARYKNGKYELDLTLRNNLTTPEHPLGIFHPHSEHHNIKKENIGLIEVMGLAVLPGRLKYEMREIEELLNNCKNYDDAFGKMEKNENLKKHVEWLKIYMNDKNLSELLNRDVNLFLNSAVGETFSRVLEDCGVFKNDENGKAGFLKFIEKINEEI</sequence>
<dbReference type="PANTHER" id="PTHR39191">
    <property type="entry name" value="GALACTOSE-1-PHOSPHATE URIDYLYLTRANSFERASE"/>
    <property type="match status" value="1"/>
</dbReference>
<feature type="domain" description="Galactose-1-phosphate uridyl transferase N-terminal" evidence="11">
    <location>
        <begin position="60"/>
        <end position="241"/>
    </location>
</feature>
<comment type="subcellular location">
    <subcellularLocation>
        <location evidence="2 9">Cytoplasm</location>
    </subcellularLocation>
</comment>
<keyword evidence="4 9" id="KW-0963">Cytoplasm</keyword>
<dbReference type="HOGENOM" id="CLU_047799_0_0_0"/>
<dbReference type="InterPro" id="IPR005850">
    <property type="entry name" value="GalP_Utransf_C"/>
</dbReference>
<keyword evidence="6 9" id="KW-0548">Nucleotidyltransferase</keyword>
<dbReference type="PROSITE" id="PS01163">
    <property type="entry name" value="GAL_P_UDP_TRANSF_II"/>
    <property type="match status" value="1"/>
</dbReference>
<dbReference type="InterPro" id="IPR023425">
    <property type="entry name" value="GalP_uridyl_Trfase_II_CS"/>
</dbReference>
<dbReference type="InterPro" id="IPR000766">
    <property type="entry name" value="GalP_uridyl_Trfase_II"/>
</dbReference>
<keyword evidence="7 9" id="KW-0299">Galactose metabolism</keyword>
<evidence type="ECO:0000256" key="1">
    <source>
        <dbReference type="ARBA" id="ARBA00001107"/>
    </source>
</evidence>
<keyword evidence="10" id="KW-0175">Coiled coil</keyword>
<evidence type="ECO:0000259" key="11">
    <source>
        <dbReference type="Pfam" id="PF01087"/>
    </source>
</evidence>
<evidence type="ECO:0000256" key="3">
    <source>
        <dbReference type="ARBA" id="ARBA00008706"/>
    </source>
</evidence>
<evidence type="ECO:0000256" key="8">
    <source>
        <dbReference type="ARBA" id="ARBA00023277"/>
    </source>
</evidence>
<dbReference type="GO" id="GO:0006012">
    <property type="term" value="P:galactose metabolic process"/>
    <property type="evidence" value="ECO:0007669"/>
    <property type="project" value="UniProtKB-UniRule"/>
</dbReference>
<dbReference type="InterPro" id="IPR005849">
    <property type="entry name" value="GalP_Utransf_N"/>
</dbReference>
<dbReference type="STRING" id="523794.Lebu_1498"/>
<gene>
    <name evidence="9" type="primary">galT</name>
    <name evidence="13" type="ordered locus">Lebu_1498</name>
</gene>
<dbReference type="Pfam" id="PF01087">
    <property type="entry name" value="GalP_UDP_transf"/>
    <property type="match status" value="1"/>
</dbReference>
<keyword evidence="14" id="KW-1185">Reference proteome</keyword>
<organism evidence="13 14">
    <name type="scientific">Leptotrichia buccalis (strain ATCC 14201 / DSM 1135 / JCM 12969 / NCTC 10249 / C-1013-b)</name>
    <dbReference type="NCBI Taxonomy" id="523794"/>
    <lineage>
        <taxon>Bacteria</taxon>
        <taxon>Fusobacteriati</taxon>
        <taxon>Fusobacteriota</taxon>
        <taxon>Fusobacteriia</taxon>
        <taxon>Fusobacteriales</taxon>
        <taxon>Leptotrichiaceae</taxon>
        <taxon>Leptotrichia</taxon>
    </lineage>
</organism>
<dbReference type="UniPathway" id="UPA00214"/>
<evidence type="ECO:0000313" key="14">
    <source>
        <dbReference type="Proteomes" id="UP000001910"/>
    </source>
</evidence>
<dbReference type="AlphaFoldDB" id="C7NB41"/>
<evidence type="ECO:0000256" key="6">
    <source>
        <dbReference type="ARBA" id="ARBA00022695"/>
    </source>
</evidence>
<name>C7NB41_LEPBD</name>
<evidence type="ECO:0000256" key="7">
    <source>
        <dbReference type="ARBA" id="ARBA00023144"/>
    </source>
</evidence>
<dbReference type="NCBIfam" id="NF003629">
    <property type="entry name" value="PRK05270.1-2"/>
    <property type="match status" value="1"/>
</dbReference>
<feature type="coiled-coil region" evidence="10">
    <location>
        <begin position="423"/>
        <end position="450"/>
    </location>
</feature>
<dbReference type="EMBL" id="CP001685">
    <property type="protein sequence ID" value="ACV39372.1"/>
    <property type="molecule type" value="Genomic_DNA"/>
</dbReference>
<dbReference type="EC" id="2.7.7.12" evidence="9"/>
<dbReference type="RefSeq" id="WP_015769713.1">
    <property type="nucleotide sequence ID" value="NC_013192.1"/>
</dbReference>
<evidence type="ECO:0000256" key="4">
    <source>
        <dbReference type="ARBA" id="ARBA00022490"/>
    </source>
</evidence>
<dbReference type="PANTHER" id="PTHR39191:SF1">
    <property type="entry name" value="DUF4922 DOMAIN-CONTAINING PROTEIN"/>
    <property type="match status" value="1"/>
</dbReference>
<keyword evidence="5 9" id="KW-0808">Transferase</keyword>
<evidence type="ECO:0000256" key="5">
    <source>
        <dbReference type="ARBA" id="ARBA00022679"/>
    </source>
</evidence>
<keyword evidence="8 9" id="KW-0119">Carbohydrate metabolism</keyword>
<proteinExistence type="inferred from homology"/>
<dbReference type="PIRSF" id="PIRSF006005">
    <property type="entry name" value="GalT_BS"/>
    <property type="match status" value="1"/>
</dbReference>
<dbReference type="Pfam" id="PF02744">
    <property type="entry name" value="GalP_UDP_tr_C"/>
    <property type="match status" value="1"/>
</dbReference>
<evidence type="ECO:0000256" key="10">
    <source>
        <dbReference type="SAM" id="Coils"/>
    </source>
</evidence>
<evidence type="ECO:0000313" key="13">
    <source>
        <dbReference type="EMBL" id="ACV39372.1"/>
    </source>
</evidence>
<comment type="similarity">
    <text evidence="3 9">Belongs to the galactose-1-phosphate uridylyltransferase type 2 family.</text>
</comment>
<evidence type="ECO:0000256" key="2">
    <source>
        <dbReference type="ARBA" id="ARBA00004496"/>
    </source>
</evidence>
<accession>C7NB41</accession>
<reference evidence="13 14" key="1">
    <citation type="journal article" date="2009" name="Stand. Genomic Sci.">
        <title>Complete genome sequence of Leptotrichia buccalis type strain (C-1013-b).</title>
        <authorList>
            <person name="Ivanova N."/>
            <person name="Gronow S."/>
            <person name="Lapidus A."/>
            <person name="Copeland A."/>
            <person name="Glavina Del Rio T."/>
            <person name="Nolan M."/>
            <person name="Lucas S."/>
            <person name="Chen F."/>
            <person name="Tice H."/>
            <person name="Cheng J.F."/>
            <person name="Saunders E."/>
            <person name="Bruce D."/>
            <person name="Goodwin L."/>
            <person name="Brettin T."/>
            <person name="Detter J.C."/>
            <person name="Han C."/>
            <person name="Pitluck S."/>
            <person name="Mikhailova N."/>
            <person name="Pati A."/>
            <person name="Mavrommatis K."/>
            <person name="Chen A."/>
            <person name="Palaniappan K."/>
            <person name="Land M."/>
            <person name="Hauser L."/>
            <person name="Chang Y.J."/>
            <person name="Jeffries C.D."/>
            <person name="Chain P."/>
            <person name="Rohde C."/>
            <person name="Goker M."/>
            <person name="Bristow J."/>
            <person name="Eisen J.A."/>
            <person name="Markowitz V."/>
            <person name="Hugenholtz P."/>
            <person name="Kyrpides N.C."/>
            <person name="Klenk H.P."/>
        </authorList>
    </citation>
    <scope>NUCLEOTIDE SEQUENCE [LARGE SCALE GENOMIC DNA]</scope>
    <source>
        <strain evidence="14">ATCC 14201 / DSM 1135 / JCM 12969 / NCTC 10249 / C-1013-b</strain>
    </source>
</reference>
<dbReference type="GO" id="GO:0008108">
    <property type="term" value="F:UDP-glucose:hexose-1-phosphate uridylyltransferase activity"/>
    <property type="evidence" value="ECO:0007669"/>
    <property type="project" value="UniProtKB-UniRule"/>
</dbReference>
<comment type="catalytic activity">
    <reaction evidence="1 9">
        <text>alpha-D-galactose 1-phosphate + UDP-alpha-D-glucose = alpha-D-glucose 1-phosphate + UDP-alpha-D-galactose</text>
        <dbReference type="Rhea" id="RHEA:13989"/>
        <dbReference type="ChEBI" id="CHEBI:58336"/>
        <dbReference type="ChEBI" id="CHEBI:58601"/>
        <dbReference type="ChEBI" id="CHEBI:58885"/>
        <dbReference type="ChEBI" id="CHEBI:66914"/>
        <dbReference type="EC" id="2.7.7.12"/>
    </reaction>
</comment>
<dbReference type="GO" id="GO:0005737">
    <property type="term" value="C:cytoplasm"/>
    <property type="evidence" value="ECO:0007669"/>
    <property type="project" value="UniProtKB-SubCell"/>
</dbReference>
<protein>
    <recommendedName>
        <fullName evidence="9">Galactose-1-phosphate uridylyltransferase</fullName>
        <shortName evidence="9">Gal-1-P uridylyltransferase</shortName>
        <ecNumber evidence="9">2.7.7.12</ecNumber>
    </recommendedName>
    <alternativeName>
        <fullName evidence="9">UDP-glucose--hexose-1-phosphate uridylyltransferase</fullName>
    </alternativeName>
</protein>